<evidence type="ECO:0000313" key="4">
    <source>
        <dbReference type="EMBL" id="MDV4189975.1"/>
    </source>
</evidence>
<keyword evidence="5" id="KW-1185">Reference proteome</keyword>
<gene>
    <name evidence="4" type="ORF">R1523_31195</name>
</gene>
<dbReference type="Proteomes" id="UP001187203">
    <property type="component" value="Unassembled WGS sequence"/>
</dbReference>
<sequence>MRYFALIELKILRRGAETEWTRSVYRMVRTELEKSWLECGSGEPLQALARLRSVSVVVTAQNDPQLLFRYEWLQGWILFQLGETEQAFGHVQTARSLSETLDHSSQASALTLGAWILSNLGLSDESYSVARAAVNLAETGDNNFALALALHVSALIAWMGGDIPLSLDTSQRAIAIARTLADTHVLCWCLFGRGCMVADEAREARQNGDDTIFISGHEEAIALTDESLALSRDNSDSWARRVSLTNKAEYSCYIGRFSEAHGALEEWTMVKGPVSNRRRIQYLKTYAEILQREGRIAEAREYCEQAVQLTADIGTADLKHLCTKALSEIHEAMGNFEKALQLHKRFFREVQQFEGEKVKCRARVAEIFYEAEKLRQLAEMTRRMAERSKQDALTDPLTGVANRRWMEQDFDGLIASGTRFAVVFADLDHFKAVNDKYSHAVGDEVIKAFANMVSTCFRANDLVARIGGEEFVVLVRDAQEHNLSLIGDKLLRCTRSYEWTRIAPGLKITTSIGLACSKEVEGRDALLALADARLYRAKTTGRDRYVSEGGLPSLLHAV</sequence>
<accession>A0ABU3YVW0</accession>
<evidence type="ECO:0000259" key="3">
    <source>
        <dbReference type="PROSITE" id="PS50887"/>
    </source>
</evidence>
<dbReference type="InterPro" id="IPR000160">
    <property type="entry name" value="GGDEF_dom"/>
</dbReference>
<dbReference type="PANTHER" id="PTHR45138:SF9">
    <property type="entry name" value="DIGUANYLATE CYCLASE DGCM-RELATED"/>
    <property type="match status" value="1"/>
</dbReference>
<feature type="domain" description="GGDEF" evidence="3">
    <location>
        <begin position="418"/>
        <end position="550"/>
    </location>
</feature>
<dbReference type="Pfam" id="PF00990">
    <property type="entry name" value="GGDEF"/>
    <property type="match status" value="1"/>
</dbReference>
<dbReference type="InterPro" id="IPR011990">
    <property type="entry name" value="TPR-like_helical_dom_sf"/>
</dbReference>
<dbReference type="Pfam" id="PF13424">
    <property type="entry name" value="TPR_12"/>
    <property type="match status" value="1"/>
</dbReference>
<reference evidence="5" key="1">
    <citation type="journal article" date="2023" name="Int. J. Mol. Sci.">
        <title>Genomic and Metabolic Characterization of Plant Growth-Promoting Rhizobacteria Isolated from Nodules of Clovers Grown in Non-Farmed Soil.</title>
        <authorList>
            <person name="Wojcik M."/>
            <person name="Koper P."/>
            <person name="Zebracki K."/>
            <person name="Marczak M."/>
            <person name="Mazur A."/>
        </authorList>
    </citation>
    <scope>NUCLEOTIDE SEQUENCE [LARGE SCALE GENOMIC DNA]</scope>
    <source>
        <strain evidence="5">KB12</strain>
    </source>
</reference>
<comment type="catalytic activity">
    <reaction evidence="2">
        <text>2 GTP = 3',3'-c-di-GMP + 2 diphosphate</text>
        <dbReference type="Rhea" id="RHEA:24898"/>
        <dbReference type="ChEBI" id="CHEBI:33019"/>
        <dbReference type="ChEBI" id="CHEBI:37565"/>
        <dbReference type="ChEBI" id="CHEBI:58805"/>
        <dbReference type="EC" id="2.7.7.65"/>
    </reaction>
</comment>
<evidence type="ECO:0000256" key="1">
    <source>
        <dbReference type="ARBA" id="ARBA00012528"/>
    </source>
</evidence>
<dbReference type="Gene3D" id="3.30.70.270">
    <property type="match status" value="1"/>
</dbReference>
<dbReference type="SUPFAM" id="SSF55073">
    <property type="entry name" value="Nucleotide cyclase"/>
    <property type="match status" value="1"/>
</dbReference>
<dbReference type="PANTHER" id="PTHR45138">
    <property type="entry name" value="REGULATORY COMPONENTS OF SENSORY TRANSDUCTION SYSTEM"/>
    <property type="match status" value="1"/>
</dbReference>
<dbReference type="SMART" id="SM00267">
    <property type="entry name" value="GGDEF"/>
    <property type="match status" value="1"/>
</dbReference>
<dbReference type="RefSeq" id="WP_317277158.1">
    <property type="nucleotide sequence ID" value="NZ_JAWJWH010000024.1"/>
</dbReference>
<dbReference type="CDD" id="cd01949">
    <property type="entry name" value="GGDEF"/>
    <property type="match status" value="1"/>
</dbReference>
<dbReference type="SUPFAM" id="SSF48452">
    <property type="entry name" value="TPR-like"/>
    <property type="match status" value="2"/>
</dbReference>
<proteinExistence type="predicted"/>
<name>A0ABU3YVW0_9HYPH</name>
<dbReference type="InterPro" id="IPR029787">
    <property type="entry name" value="Nucleotide_cyclase"/>
</dbReference>
<comment type="caution">
    <text evidence="4">The sequence shown here is derived from an EMBL/GenBank/DDBJ whole genome shotgun (WGS) entry which is preliminary data.</text>
</comment>
<evidence type="ECO:0000256" key="2">
    <source>
        <dbReference type="ARBA" id="ARBA00034247"/>
    </source>
</evidence>
<evidence type="ECO:0000313" key="5">
    <source>
        <dbReference type="Proteomes" id="UP001187203"/>
    </source>
</evidence>
<dbReference type="InterPro" id="IPR043128">
    <property type="entry name" value="Rev_trsase/Diguanyl_cyclase"/>
</dbReference>
<dbReference type="Gene3D" id="1.25.40.10">
    <property type="entry name" value="Tetratricopeptide repeat domain"/>
    <property type="match status" value="2"/>
</dbReference>
<dbReference type="PROSITE" id="PS50887">
    <property type="entry name" value="GGDEF"/>
    <property type="match status" value="1"/>
</dbReference>
<dbReference type="EMBL" id="JAWJWI010000023">
    <property type="protein sequence ID" value="MDV4189975.1"/>
    <property type="molecule type" value="Genomic_DNA"/>
</dbReference>
<dbReference type="EC" id="2.7.7.65" evidence="1"/>
<protein>
    <recommendedName>
        <fullName evidence="1">diguanylate cyclase</fullName>
        <ecNumber evidence="1">2.7.7.65</ecNumber>
    </recommendedName>
</protein>
<organism evidence="4 5">
    <name type="scientific">Rhizobium brockwellii</name>
    <dbReference type="NCBI Taxonomy" id="3019932"/>
    <lineage>
        <taxon>Bacteria</taxon>
        <taxon>Pseudomonadati</taxon>
        <taxon>Pseudomonadota</taxon>
        <taxon>Alphaproteobacteria</taxon>
        <taxon>Hyphomicrobiales</taxon>
        <taxon>Rhizobiaceae</taxon>
        <taxon>Rhizobium/Agrobacterium group</taxon>
        <taxon>Rhizobium</taxon>
    </lineage>
</organism>
<dbReference type="InterPro" id="IPR050469">
    <property type="entry name" value="Diguanylate_Cyclase"/>
</dbReference>
<dbReference type="NCBIfam" id="TIGR00254">
    <property type="entry name" value="GGDEF"/>
    <property type="match status" value="1"/>
</dbReference>